<sequence>MSVCLDISWKSLNKHNEELCGDKVEVLHTENADIVILADGMGSGVKANILATLTSKILGTMFLNGASIESCVETIARTLPICQVRQVAYATFSILQIFHDGNAYLVEFDNPSCVFVRDKKIVDYPYEERFIEDKKIREYRFQVKINDCFVLMSDGVIYAGVGELLNFGWTWKDMAQYTLKCTKETLSASRLAAMLSQACYDLYGEKPGDDTTVAVVRVIERQVVNIFTGPPTNKEDDEQLICDFMKSEGKKVVCGGTSANIAARVLKKEIVTSVDYADPSVPPTASIEGLDLVTEGVLTIGKALSILKKYEQDEFDEEFFNELDAKNGASMLAKLIIEECTDLHLFVGKALNPAHQNSNLPFDLSVRMNLVEQLKDCVQKLGKNVKVRYY</sequence>
<comment type="caution">
    <text evidence="2">The sequence shown here is derived from an EMBL/GenBank/DDBJ whole genome shotgun (WGS) entry which is preliminary data.</text>
</comment>
<keyword evidence="3" id="KW-1185">Reference proteome</keyword>
<protein>
    <submittedName>
        <fullName evidence="2">SpoIIE family protein phosphatase</fullName>
    </submittedName>
</protein>
<proteinExistence type="predicted"/>
<dbReference type="Pfam" id="PF07228">
    <property type="entry name" value="SpoIIE"/>
    <property type="match status" value="1"/>
</dbReference>
<evidence type="ECO:0000313" key="3">
    <source>
        <dbReference type="Proteomes" id="UP000716906"/>
    </source>
</evidence>
<dbReference type="Gene3D" id="3.60.40.10">
    <property type="entry name" value="PPM-type phosphatase domain"/>
    <property type="match status" value="1"/>
</dbReference>
<evidence type="ECO:0000259" key="1">
    <source>
        <dbReference type="SMART" id="SM00331"/>
    </source>
</evidence>
<reference evidence="2 3" key="1">
    <citation type="journal article" date="2021" name="Sci. Rep.">
        <title>The distribution of antibiotic resistance genes in chicken gut microbiota commensals.</title>
        <authorList>
            <person name="Juricova H."/>
            <person name="Matiasovicova J."/>
            <person name="Kubasova T."/>
            <person name="Cejkova D."/>
            <person name="Rychlik I."/>
        </authorList>
    </citation>
    <scope>NUCLEOTIDE SEQUENCE [LARGE SCALE GENOMIC DNA]</scope>
    <source>
        <strain evidence="2 3">An773</strain>
    </source>
</reference>
<dbReference type="InterPro" id="IPR001932">
    <property type="entry name" value="PPM-type_phosphatase-like_dom"/>
</dbReference>
<accession>A0ABS2E969</accession>
<dbReference type="Proteomes" id="UP000716906">
    <property type="component" value="Unassembled WGS sequence"/>
</dbReference>
<dbReference type="SMART" id="SM00331">
    <property type="entry name" value="PP2C_SIG"/>
    <property type="match status" value="1"/>
</dbReference>
<dbReference type="SUPFAM" id="SSF81606">
    <property type="entry name" value="PP2C-like"/>
    <property type="match status" value="1"/>
</dbReference>
<dbReference type="EMBL" id="JACLYY010000007">
    <property type="protein sequence ID" value="MBM6738122.1"/>
    <property type="molecule type" value="Genomic_DNA"/>
</dbReference>
<gene>
    <name evidence="2" type="ORF">H7U36_08435</name>
</gene>
<feature type="domain" description="PPM-type phosphatase" evidence="1">
    <location>
        <begin position="4"/>
        <end position="218"/>
    </location>
</feature>
<evidence type="ECO:0000313" key="2">
    <source>
        <dbReference type="EMBL" id="MBM6738122.1"/>
    </source>
</evidence>
<dbReference type="InterPro" id="IPR036457">
    <property type="entry name" value="PPM-type-like_dom_sf"/>
</dbReference>
<name>A0ABS2E969_9FIRM</name>
<dbReference type="RefSeq" id="WP_033126319.1">
    <property type="nucleotide sequence ID" value="NZ_JACLYY010000007.1"/>
</dbReference>
<organism evidence="2 3">
    <name type="scientific">Faecalicatena fissicatena</name>
    <dbReference type="NCBI Taxonomy" id="290055"/>
    <lineage>
        <taxon>Bacteria</taxon>
        <taxon>Bacillati</taxon>
        <taxon>Bacillota</taxon>
        <taxon>Clostridia</taxon>
        <taxon>Lachnospirales</taxon>
        <taxon>Lachnospiraceae</taxon>
        <taxon>Faecalicatena</taxon>
    </lineage>
</organism>